<dbReference type="SMART" id="SM00062">
    <property type="entry name" value="PBPb"/>
    <property type="match status" value="1"/>
</dbReference>
<proteinExistence type="inferred from homology"/>
<comment type="caution">
    <text evidence="3">The sequence shown here is derived from an EMBL/GenBank/DDBJ whole genome shotgun (WGS) entry which is preliminary data.</text>
</comment>
<dbReference type="PANTHER" id="PTHR30024">
    <property type="entry name" value="ALIPHATIC SULFONATES-BINDING PROTEIN-RELATED"/>
    <property type="match status" value="1"/>
</dbReference>
<gene>
    <name evidence="3" type="ORF">GCM10011273_16640</name>
</gene>
<dbReference type="InterPro" id="IPR006311">
    <property type="entry name" value="TAT_signal"/>
</dbReference>
<protein>
    <submittedName>
        <fullName evidence="3">ABC transporter substrate-binding protein</fullName>
    </submittedName>
</protein>
<reference evidence="3" key="2">
    <citation type="submission" date="2020-09" db="EMBL/GenBank/DDBJ databases">
        <authorList>
            <person name="Sun Q."/>
            <person name="Kim S."/>
        </authorList>
    </citation>
    <scope>NUCLEOTIDE SEQUENCE</scope>
    <source>
        <strain evidence="3">KCTC 32296</strain>
    </source>
</reference>
<dbReference type="PANTHER" id="PTHR30024:SF42">
    <property type="entry name" value="ALIPHATIC SULFONATES-BINDING PROTEIN-RELATED"/>
    <property type="match status" value="1"/>
</dbReference>
<dbReference type="InterPro" id="IPR015168">
    <property type="entry name" value="SsuA/THI5"/>
</dbReference>
<evidence type="ECO:0000256" key="1">
    <source>
        <dbReference type="ARBA" id="ARBA00010742"/>
    </source>
</evidence>
<dbReference type="InterPro" id="IPR001638">
    <property type="entry name" value="Solute-binding_3/MltF_N"/>
</dbReference>
<comment type="similarity">
    <text evidence="1">Belongs to the bacterial solute-binding protein SsuA/TauA family.</text>
</comment>
<feature type="domain" description="Solute-binding protein family 3/N-terminal" evidence="2">
    <location>
        <begin position="41"/>
        <end position="272"/>
    </location>
</feature>
<name>A0A918Q4T9_9CAUL</name>
<organism evidence="3 4">
    <name type="scientific">Asticcacaulis endophyticus</name>
    <dbReference type="NCBI Taxonomy" id="1395890"/>
    <lineage>
        <taxon>Bacteria</taxon>
        <taxon>Pseudomonadati</taxon>
        <taxon>Pseudomonadota</taxon>
        <taxon>Alphaproteobacteria</taxon>
        <taxon>Caulobacterales</taxon>
        <taxon>Caulobacteraceae</taxon>
        <taxon>Asticcacaulis</taxon>
    </lineage>
</organism>
<reference evidence="3" key="1">
    <citation type="journal article" date="2014" name="Int. J. Syst. Evol. Microbiol.">
        <title>Complete genome sequence of Corynebacterium casei LMG S-19264T (=DSM 44701T), isolated from a smear-ripened cheese.</title>
        <authorList>
            <consortium name="US DOE Joint Genome Institute (JGI-PGF)"/>
            <person name="Walter F."/>
            <person name="Albersmeier A."/>
            <person name="Kalinowski J."/>
            <person name="Ruckert C."/>
        </authorList>
    </citation>
    <scope>NUCLEOTIDE SEQUENCE</scope>
    <source>
        <strain evidence="3">KCTC 32296</strain>
    </source>
</reference>
<dbReference type="SUPFAM" id="SSF53850">
    <property type="entry name" value="Periplasmic binding protein-like II"/>
    <property type="match status" value="1"/>
</dbReference>
<dbReference type="RefSeq" id="WP_189485886.1">
    <property type="nucleotide sequence ID" value="NZ_BMZB01000001.1"/>
</dbReference>
<evidence type="ECO:0000259" key="2">
    <source>
        <dbReference type="SMART" id="SM00062"/>
    </source>
</evidence>
<sequence length="334" mass="35860">MTLPTGLGLSRRHLLFGAGALLPMGLLSACGAKPAQQASGPLRVSITGKGESDTRLLFKAAGIETGLDLHYSEFQGGNLVVEALNGGSLDYGGMSEIPPIFALGSPIQSFRQIAVLHGDVNNQVVLVPKGSKIEKLEDLKGKRVGYVRATTSQYFLIKMLESVGLSFDDITPVALGVTDGASAFSQGALDAWAIYGFPIQRAVATEGARVLKTALGFLSGNYLVVAHVDALKNLAKVAEIRQYLGLLRQAYAWAAGHQDQWAEIVAKEIGVPLEYVRDQFANKSDNYELRPVTEAAIQSQQEVADTFTRAGVLAKPVDVRFLWDDRFNDILGAV</sequence>
<accession>A0A918Q4T9</accession>
<dbReference type="Gene3D" id="3.40.190.10">
    <property type="entry name" value="Periplasmic binding protein-like II"/>
    <property type="match status" value="2"/>
</dbReference>
<evidence type="ECO:0000313" key="4">
    <source>
        <dbReference type="Proteomes" id="UP000662572"/>
    </source>
</evidence>
<dbReference type="CDD" id="cd13558">
    <property type="entry name" value="PBP2_SsuA_like_2"/>
    <property type="match status" value="1"/>
</dbReference>
<dbReference type="PROSITE" id="PS51318">
    <property type="entry name" value="TAT"/>
    <property type="match status" value="1"/>
</dbReference>
<dbReference type="AlphaFoldDB" id="A0A918Q4T9"/>
<evidence type="ECO:0000313" key="3">
    <source>
        <dbReference type="EMBL" id="GGZ30845.1"/>
    </source>
</evidence>
<keyword evidence="4" id="KW-1185">Reference proteome</keyword>
<dbReference type="EMBL" id="BMZB01000001">
    <property type="protein sequence ID" value="GGZ30845.1"/>
    <property type="molecule type" value="Genomic_DNA"/>
</dbReference>
<dbReference type="Proteomes" id="UP000662572">
    <property type="component" value="Unassembled WGS sequence"/>
</dbReference>
<dbReference type="Pfam" id="PF09084">
    <property type="entry name" value="NMT1"/>
    <property type="match status" value="1"/>
</dbReference>